<dbReference type="Proteomes" id="UP000270094">
    <property type="component" value="Unassembled WGS sequence"/>
</dbReference>
<feature type="region of interest" description="Disordered" evidence="1">
    <location>
        <begin position="1"/>
        <end position="67"/>
    </location>
</feature>
<reference evidence="2 3" key="1">
    <citation type="submission" date="2018-11" db="EMBL/GenBank/DDBJ databases">
        <authorList>
            <consortium name="Pathogen Informatics"/>
        </authorList>
    </citation>
    <scope>NUCLEOTIDE SEQUENCE [LARGE SCALE GENOMIC DNA]</scope>
</reference>
<name>A0A3P7IVZ7_STRVU</name>
<dbReference type="AlphaFoldDB" id="A0A3P7IVZ7"/>
<accession>A0A3P7IVZ7</accession>
<evidence type="ECO:0000313" key="2">
    <source>
        <dbReference type="EMBL" id="VDM77131.1"/>
    </source>
</evidence>
<keyword evidence="3" id="KW-1185">Reference proteome</keyword>
<feature type="compositionally biased region" description="Basic residues" evidence="1">
    <location>
        <begin position="27"/>
        <end position="39"/>
    </location>
</feature>
<protein>
    <submittedName>
        <fullName evidence="2">Uncharacterized protein</fullName>
    </submittedName>
</protein>
<gene>
    <name evidence="2" type="ORF">SVUK_LOCUS12129</name>
</gene>
<evidence type="ECO:0000313" key="3">
    <source>
        <dbReference type="Proteomes" id="UP000270094"/>
    </source>
</evidence>
<organism evidence="2 3">
    <name type="scientific">Strongylus vulgaris</name>
    <name type="common">Blood worm</name>
    <dbReference type="NCBI Taxonomy" id="40348"/>
    <lineage>
        <taxon>Eukaryota</taxon>
        <taxon>Metazoa</taxon>
        <taxon>Ecdysozoa</taxon>
        <taxon>Nematoda</taxon>
        <taxon>Chromadorea</taxon>
        <taxon>Rhabditida</taxon>
        <taxon>Rhabditina</taxon>
        <taxon>Rhabditomorpha</taxon>
        <taxon>Strongyloidea</taxon>
        <taxon>Strongylidae</taxon>
        <taxon>Strongylus</taxon>
    </lineage>
</organism>
<evidence type="ECO:0000256" key="1">
    <source>
        <dbReference type="SAM" id="MobiDB-lite"/>
    </source>
</evidence>
<feature type="compositionally biased region" description="Basic and acidic residues" evidence="1">
    <location>
        <begin position="55"/>
        <end position="67"/>
    </location>
</feature>
<proteinExistence type="predicted"/>
<feature type="compositionally biased region" description="Polar residues" evidence="1">
    <location>
        <begin position="13"/>
        <end position="22"/>
    </location>
</feature>
<dbReference type="OrthoDB" id="5874887at2759"/>
<dbReference type="EMBL" id="UYYB01098491">
    <property type="protein sequence ID" value="VDM77131.1"/>
    <property type="molecule type" value="Genomic_DNA"/>
</dbReference>
<sequence>MRNKKKNKAANAQHVSQHSTSSIKQLRLQRRREKRIRKKQREEKEKLGTSQTTTSKEESSTNLGKLDRRILPKEHWESPYIDNRVYVPTLDDFSADANKRGSMLDEVAFLPAEDLASLLCGSRIYLMIRNSAVGMDMLDLCRAMKERHSRLNLQYIFV</sequence>